<dbReference type="SUPFAM" id="SSF52343">
    <property type="entry name" value="Ferredoxin reductase-like, C-terminal NADP-linked domain"/>
    <property type="match status" value="1"/>
</dbReference>
<dbReference type="Gene3D" id="3.40.50.80">
    <property type="entry name" value="Nucleotide-binding domain of ferredoxin-NADP reductase (FNR) module"/>
    <property type="match status" value="1"/>
</dbReference>
<keyword evidence="8" id="KW-0411">Iron-sulfur</keyword>
<dbReference type="InterPro" id="IPR008333">
    <property type="entry name" value="Cbr1-like_FAD-bd_dom"/>
</dbReference>
<protein>
    <submittedName>
        <fullName evidence="10">Ferredoxin-NADP reductase</fullName>
    </submittedName>
</protein>
<evidence type="ECO:0000256" key="8">
    <source>
        <dbReference type="ARBA" id="ARBA00023014"/>
    </source>
</evidence>
<dbReference type="OrthoDB" id="9796486at2"/>
<dbReference type="CDD" id="cd00207">
    <property type="entry name" value="fer2"/>
    <property type="match status" value="1"/>
</dbReference>
<dbReference type="GO" id="GO:0016491">
    <property type="term" value="F:oxidoreductase activity"/>
    <property type="evidence" value="ECO:0007669"/>
    <property type="project" value="UniProtKB-KW"/>
</dbReference>
<dbReference type="PRINTS" id="PR00409">
    <property type="entry name" value="PHDIOXRDTASE"/>
</dbReference>
<dbReference type="Pfam" id="PF00111">
    <property type="entry name" value="Fer2"/>
    <property type="match status" value="1"/>
</dbReference>
<dbReference type="InterPro" id="IPR012675">
    <property type="entry name" value="Beta-grasp_dom_sf"/>
</dbReference>
<dbReference type="CDD" id="cd06216">
    <property type="entry name" value="FNR_iron_sulfur_binding_2"/>
    <property type="match status" value="1"/>
</dbReference>
<dbReference type="AlphaFoldDB" id="A0A542ZPR4"/>
<feature type="domain" description="FAD-binding FR-type" evidence="9">
    <location>
        <begin position="39"/>
        <end position="140"/>
    </location>
</feature>
<evidence type="ECO:0000259" key="9">
    <source>
        <dbReference type="PROSITE" id="PS51384"/>
    </source>
</evidence>
<comment type="cofactor">
    <cofactor evidence="1">
        <name>FAD</name>
        <dbReference type="ChEBI" id="CHEBI:57692"/>
    </cofactor>
</comment>
<dbReference type="InterPro" id="IPR017927">
    <property type="entry name" value="FAD-bd_FR_type"/>
</dbReference>
<keyword evidence="5" id="KW-0274">FAD</keyword>
<dbReference type="EMBL" id="VFOR01000001">
    <property type="protein sequence ID" value="TQL62351.1"/>
    <property type="molecule type" value="Genomic_DNA"/>
</dbReference>
<dbReference type="PROSITE" id="PS51384">
    <property type="entry name" value="FAD_FR"/>
    <property type="match status" value="1"/>
</dbReference>
<evidence type="ECO:0000256" key="2">
    <source>
        <dbReference type="ARBA" id="ARBA00022630"/>
    </source>
</evidence>
<dbReference type="SUPFAM" id="SSF63380">
    <property type="entry name" value="Riboflavin synthase domain-like"/>
    <property type="match status" value="1"/>
</dbReference>
<keyword evidence="11" id="KW-1185">Reference proteome</keyword>
<evidence type="ECO:0000256" key="6">
    <source>
        <dbReference type="ARBA" id="ARBA00023002"/>
    </source>
</evidence>
<dbReference type="InterPro" id="IPR001433">
    <property type="entry name" value="OxRdtase_FAD/NAD-bd"/>
</dbReference>
<keyword evidence="2" id="KW-0285">Flavoprotein</keyword>
<evidence type="ECO:0000313" key="10">
    <source>
        <dbReference type="EMBL" id="TQL62351.1"/>
    </source>
</evidence>
<sequence length="356" mass="38491">MRRSPSSLLVGGLRRVARALASPRDPGDYLDMFSPLRPGAALRGRITSIVREPTGAVTVTIRPGKDWAGHRPGQYVRVGIQVDGVRQWRAYSITSPGAERTLTITVKPVEGGVVSNHLGTRARVGELVSLEQAAGEFVLPDAVPPKLLFVAAGSGITPIMGMLRGHADALTDVVMIHSSASERAALFGPELRVLGEDPRVRLIERHTDTQERLGFDELDELVPDWTDRQAWVCGPAAMLDEAEEHWAEAGIEDRLHIERFRPVILGDPEDGGEVTFRVSGRTVDAPGDRPLLDVGEESHVLMPSGCRMGICFGCVGSLAEGTVRHLRTGELIETTEDPVQIQTCITAAAGRCVIDL</sequence>
<evidence type="ECO:0000256" key="7">
    <source>
        <dbReference type="ARBA" id="ARBA00023004"/>
    </source>
</evidence>
<name>A0A542ZPR4_9ACTN</name>
<dbReference type="Pfam" id="PF00175">
    <property type="entry name" value="NAD_binding_1"/>
    <property type="match status" value="1"/>
</dbReference>
<dbReference type="SUPFAM" id="SSF54292">
    <property type="entry name" value="2Fe-2S ferredoxin-like"/>
    <property type="match status" value="1"/>
</dbReference>
<dbReference type="PANTHER" id="PTHR47354:SF6">
    <property type="entry name" value="NADH OXIDOREDUCTASE HCR"/>
    <property type="match status" value="1"/>
</dbReference>
<dbReference type="InterPro" id="IPR039261">
    <property type="entry name" value="FNR_nucleotide-bd"/>
</dbReference>
<gene>
    <name evidence="10" type="ORF">FB460_0124</name>
</gene>
<keyword evidence="6" id="KW-0560">Oxidoreductase</keyword>
<dbReference type="Pfam" id="PF00970">
    <property type="entry name" value="FAD_binding_6"/>
    <property type="match status" value="1"/>
</dbReference>
<dbReference type="RefSeq" id="WP_142092214.1">
    <property type="nucleotide sequence ID" value="NZ_BAAAMD010000003.1"/>
</dbReference>
<keyword evidence="3" id="KW-0001">2Fe-2S</keyword>
<keyword evidence="7" id="KW-0408">Iron</keyword>
<dbReference type="Gene3D" id="2.40.30.10">
    <property type="entry name" value="Translation factors"/>
    <property type="match status" value="1"/>
</dbReference>
<dbReference type="PANTHER" id="PTHR47354">
    <property type="entry name" value="NADH OXIDOREDUCTASE HCR"/>
    <property type="match status" value="1"/>
</dbReference>
<evidence type="ECO:0000256" key="3">
    <source>
        <dbReference type="ARBA" id="ARBA00022714"/>
    </source>
</evidence>
<evidence type="ECO:0000256" key="5">
    <source>
        <dbReference type="ARBA" id="ARBA00022827"/>
    </source>
</evidence>
<evidence type="ECO:0000256" key="1">
    <source>
        <dbReference type="ARBA" id="ARBA00001974"/>
    </source>
</evidence>
<dbReference type="Gene3D" id="3.10.20.30">
    <property type="match status" value="1"/>
</dbReference>
<keyword evidence="4" id="KW-0479">Metal-binding</keyword>
<dbReference type="InterPro" id="IPR017938">
    <property type="entry name" value="Riboflavin_synthase-like_b-brl"/>
</dbReference>
<accession>A0A542ZPR4</accession>
<dbReference type="Proteomes" id="UP000316196">
    <property type="component" value="Unassembled WGS sequence"/>
</dbReference>
<dbReference type="GO" id="GO:0046872">
    <property type="term" value="F:metal ion binding"/>
    <property type="evidence" value="ECO:0007669"/>
    <property type="project" value="UniProtKB-KW"/>
</dbReference>
<evidence type="ECO:0000256" key="4">
    <source>
        <dbReference type="ARBA" id="ARBA00022723"/>
    </source>
</evidence>
<dbReference type="GO" id="GO:0051537">
    <property type="term" value="F:2 iron, 2 sulfur cluster binding"/>
    <property type="evidence" value="ECO:0007669"/>
    <property type="project" value="UniProtKB-KW"/>
</dbReference>
<dbReference type="InterPro" id="IPR036010">
    <property type="entry name" value="2Fe-2S_ferredoxin-like_sf"/>
</dbReference>
<proteinExistence type="predicted"/>
<reference evidence="10 11" key="1">
    <citation type="submission" date="2019-06" db="EMBL/GenBank/DDBJ databases">
        <title>Sequencing the genomes of 1000 actinobacteria strains.</title>
        <authorList>
            <person name="Klenk H.-P."/>
        </authorList>
    </citation>
    <scope>NUCLEOTIDE SEQUENCE [LARGE SCALE GENOMIC DNA]</scope>
    <source>
        <strain evidence="10 11">DSM 8251</strain>
    </source>
</reference>
<organism evidence="10 11">
    <name type="scientific">Propioniferax innocua</name>
    <dbReference type="NCBI Taxonomy" id="1753"/>
    <lineage>
        <taxon>Bacteria</taxon>
        <taxon>Bacillati</taxon>
        <taxon>Actinomycetota</taxon>
        <taxon>Actinomycetes</taxon>
        <taxon>Propionibacteriales</taxon>
        <taxon>Propionibacteriaceae</taxon>
        <taxon>Propioniferax</taxon>
    </lineage>
</organism>
<comment type="caution">
    <text evidence="10">The sequence shown here is derived from an EMBL/GenBank/DDBJ whole genome shotgun (WGS) entry which is preliminary data.</text>
</comment>
<dbReference type="InterPro" id="IPR001041">
    <property type="entry name" value="2Fe-2S_ferredoxin-type"/>
</dbReference>
<dbReference type="InterPro" id="IPR050415">
    <property type="entry name" value="MRET"/>
</dbReference>
<evidence type="ECO:0000313" key="11">
    <source>
        <dbReference type="Proteomes" id="UP000316196"/>
    </source>
</evidence>